<dbReference type="Proteomes" id="UP000182321">
    <property type="component" value="Unassembled WGS sequence"/>
</dbReference>
<sequence>MRDIFFKISKLIIKCTLVTAPIWSLSLYLATNQMHYWNPEMACLDWNKSITQNHQDKYYKTIVIGDSASNSAYMPEVISDDMLNLSVLGISTVEGYYILDEYLQNNDAPEDVFLSFSDTHFTYMSLFWDEIMAGHRFSASDSLDIINNAGYEVTENTGVVGAYADYVAYSLYWPSKFMTQLTNALGEDRFIANEAAVQQAVLHNGRYAYIGNEEFVTVQNKEYAYFGAEDVYIDYLDKMIQLCQEKGISVHFVKVPVPDNAVMTDEYVQAVNDFYQSFVDKYDNVTYNWDMLTCPCRYFADETHLNNDGAYLFSTYIKDVFPELFSDNTYSSSQMLSIDDTIDMETATLDLFKLVGERDYTVLVQCDPDQAESLESNIINYGMLLNALDEEEGLYQAINVNVMDCNYSVECGDGYVDVNGDELETYHWETDDLIDILVIDNTNNKIVTTKKVWYKEGNGISFYFN</sequence>
<keyword evidence="2" id="KW-1185">Reference proteome</keyword>
<evidence type="ECO:0000313" key="1">
    <source>
        <dbReference type="EMBL" id="SEK45200.1"/>
    </source>
</evidence>
<protein>
    <submittedName>
        <fullName evidence="1">Uncharacterized protein</fullName>
    </submittedName>
</protein>
<dbReference type="SUPFAM" id="SSF52266">
    <property type="entry name" value="SGNH hydrolase"/>
    <property type="match status" value="1"/>
</dbReference>
<accession>A0A1H7H853</accession>
<proteinExistence type="predicted"/>
<dbReference type="Gene3D" id="3.40.50.1110">
    <property type="entry name" value="SGNH hydrolase"/>
    <property type="match status" value="1"/>
</dbReference>
<dbReference type="InterPro" id="IPR036514">
    <property type="entry name" value="SGNH_hydro_sf"/>
</dbReference>
<name>A0A1H7H853_9FIRM</name>
<dbReference type="EMBL" id="FNZX01000005">
    <property type="protein sequence ID" value="SEK45200.1"/>
    <property type="molecule type" value="Genomic_DNA"/>
</dbReference>
<evidence type="ECO:0000313" key="2">
    <source>
        <dbReference type="Proteomes" id="UP000182321"/>
    </source>
</evidence>
<dbReference type="AlphaFoldDB" id="A0A1H7H853"/>
<reference evidence="2" key="1">
    <citation type="submission" date="2016-10" db="EMBL/GenBank/DDBJ databases">
        <authorList>
            <person name="Varghese N."/>
            <person name="Submissions S."/>
        </authorList>
    </citation>
    <scope>NUCLEOTIDE SEQUENCE [LARGE SCALE GENOMIC DNA]</scope>
    <source>
        <strain evidence="2">ACV-9</strain>
    </source>
</reference>
<gene>
    <name evidence="1" type="ORF">SAMN02910377_00920</name>
</gene>
<organism evidence="1 2">
    <name type="scientific">Pseudobutyrivibrio ruminis</name>
    <dbReference type="NCBI Taxonomy" id="46206"/>
    <lineage>
        <taxon>Bacteria</taxon>
        <taxon>Bacillati</taxon>
        <taxon>Bacillota</taxon>
        <taxon>Clostridia</taxon>
        <taxon>Lachnospirales</taxon>
        <taxon>Lachnospiraceae</taxon>
        <taxon>Pseudobutyrivibrio</taxon>
    </lineage>
</organism>
<dbReference type="RefSeq" id="WP_143063550.1">
    <property type="nucleotide sequence ID" value="NZ_FNZX01000005.1"/>
</dbReference>